<organism evidence="1 2">
    <name type="scientific">Trifolium medium</name>
    <dbReference type="NCBI Taxonomy" id="97028"/>
    <lineage>
        <taxon>Eukaryota</taxon>
        <taxon>Viridiplantae</taxon>
        <taxon>Streptophyta</taxon>
        <taxon>Embryophyta</taxon>
        <taxon>Tracheophyta</taxon>
        <taxon>Spermatophyta</taxon>
        <taxon>Magnoliopsida</taxon>
        <taxon>eudicotyledons</taxon>
        <taxon>Gunneridae</taxon>
        <taxon>Pentapetalae</taxon>
        <taxon>rosids</taxon>
        <taxon>fabids</taxon>
        <taxon>Fabales</taxon>
        <taxon>Fabaceae</taxon>
        <taxon>Papilionoideae</taxon>
        <taxon>50 kb inversion clade</taxon>
        <taxon>NPAAA clade</taxon>
        <taxon>Hologalegina</taxon>
        <taxon>IRL clade</taxon>
        <taxon>Trifolieae</taxon>
        <taxon>Trifolium</taxon>
    </lineage>
</organism>
<evidence type="ECO:0000313" key="2">
    <source>
        <dbReference type="Proteomes" id="UP000265520"/>
    </source>
</evidence>
<dbReference type="EMBL" id="LXQA010093222">
    <property type="protein sequence ID" value="MCI14645.1"/>
    <property type="molecule type" value="Genomic_DNA"/>
</dbReference>
<protein>
    <submittedName>
        <fullName evidence="1">Uncharacterized protein</fullName>
    </submittedName>
</protein>
<dbReference type="Proteomes" id="UP000265520">
    <property type="component" value="Unassembled WGS sequence"/>
</dbReference>
<proteinExistence type="predicted"/>
<reference evidence="1 2" key="1">
    <citation type="journal article" date="2018" name="Front. Plant Sci.">
        <title>Red Clover (Trifolium pratense) and Zigzag Clover (T. medium) - A Picture of Genomic Similarities and Differences.</title>
        <authorList>
            <person name="Dluhosova J."/>
            <person name="Istvanek J."/>
            <person name="Nedelnik J."/>
            <person name="Repkova J."/>
        </authorList>
    </citation>
    <scope>NUCLEOTIDE SEQUENCE [LARGE SCALE GENOMIC DNA]</scope>
    <source>
        <strain evidence="2">cv. 10/8</strain>
        <tissue evidence="1">Leaf</tissue>
    </source>
</reference>
<evidence type="ECO:0000313" key="1">
    <source>
        <dbReference type="EMBL" id="MCI14645.1"/>
    </source>
</evidence>
<comment type="caution">
    <text evidence="1">The sequence shown here is derived from an EMBL/GenBank/DDBJ whole genome shotgun (WGS) entry which is preliminary data.</text>
</comment>
<dbReference type="AlphaFoldDB" id="A0A392PUP4"/>
<name>A0A392PUP4_9FABA</name>
<feature type="non-terminal residue" evidence="1">
    <location>
        <position position="68"/>
    </location>
</feature>
<keyword evidence="2" id="KW-1185">Reference proteome</keyword>
<sequence>MSLFEIVSVTSSEKTYIVLARCKLYCKIKDGENVKQSDVVKIVMNCFEDVLDSPTEEQYVDAVLEFRR</sequence>
<accession>A0A392PUP4</accession>